<reference evidence="2 3" key="1">
    <citation type="submission" date="2024-06" db="EMBL/GenBank/DDBJ databases">
        <title>Lysinibacillus zambalefons sp. nov., a Novel Firmicute Isolated from the Poon Bato Zambales Hyperalkaline Spring.</title>
        <authorList>
            <person name="Aja J.A."/>
            <person name="Lazaro J.E.H."/>
            <person name="Llorin L.D."/>
            <person name="Lim K.R."/>
            <person name="Teodosio J."/>
            <person name="Dalisay D.S."/>
        </authorList>
    </citation>
    <scope>NUCLEOTIDE SEQUENCE [LARGE SCALE GENOMIC DNA]</scope>
    <source>
        <strain evidence="2 3">M3</strain>
    </source>
</reference>
<dbReference type="RefSeq" id="WP_349658842.1">
    <property type="nucleotide sequence ID" value="NZ_JBEGDG010000002.1"/>
</dbReference>
<accession>A0ABV1MM32</accession>
<dbReference type="Gene3D" id="3.40.50.850">
    <property type="entry name" value="Isochorismatase-like"/>
    <property type="match status" value="1"/>
</dbReference>
<dbReference type="Proteomes" id="UP001478862">
    <property type="component" value="Unassembled WGS sequence"/>
</dbReference>
<name>A0ABV1MM32_9BACI</name>
<dbReference type="EMBL" id="JBEGDG010000002">
    <property type="protein sequence ID" value="MEQ6353571.1"/>
    <property type="molecule type" value="Genomic_DNA"/>
</dbReference>
<dbReference type="Pfam" id="PF00857">
    <property type="entry name" value="Isochorismatase"/>
    <property type="match status" value="1"/>
</dbReference>
<dbReference type="SUPFAM" id="SSF52499">
    <property type="entry name" value="Isochorismatase-like hydrolases"/>
    <property type="match status" value="1"/>
</dbReference>
<evidence type="ECO:0000313" key="2">
    <source>
        <dbReference type="EMBL" id="MEQ6353571.1"/>
    </source>
</evidence>
<evidence type="ECO:0000259" key="1">
    <source>
        <dbReference type="Pfam" id="PF00857"/>
    </source>
</evidence>
<evidence type="ECO:0000313" key="3">
    <source>
        <dbReference type="Proteomes" id="UP001478862"/>
    </source>
</evidence>
<protein>
    <submittedName>
        <fullName evidence="2">Isochorismatase family protein</fullName>
    </submittedName>
</protein>
<dbReference type="InterPro" id="IPR000868">
    <property type="entry name" value="Isochorismatase-like_dom"/>
</dbReference>
<keyword evidence="3" id="KW-1185">Reference proteome</keyword>
<comment type="caution">
    <text evidence="2">The sequence shown here is derived from an EMBL/GenBank/DDBJ whole genome shotgun (WGS) entry which is preliminary data.</text>
</comment>
<feature type="domain" description="Isochorismatase-like" evidence="1">
    <location>
        <begin position="2"/>
        <end position="52"/>
    </location>
</feature>
<proteinExistence type="predicted"/>
<sequence>MNELIVTGAFIEGCVTATVKGALARSFAVTVVRDAVAGATDQSKETALTKLATQDLSIYISQQVFKSDNDKGEF</sequence>
<gene>
    <name evidence="2" type="ORF">ABNX05_02970</name>
</gene>
<organism evidence="2 3">
    <name type="scientific">Lysinibacillus zambalensis</name>
    <dbReference type="NCBI Taxonomy" id="3160866"/>
    <lineage>
        <taxon>Bacteria</taxon>
        <taxon>Bacillati</taxon>
        <taxon>Bacillota</taxon>
        <taxon>Bacilli</taxon>
        <taxon>Bacillales</taxon>
        <taxon>Bacillaceae</taxon>
        <taxon>Lysinibacillus</taxon>
    </lineage>
</organism>
<dbReference type="InterPro" id="IPR036380">
    <property type="entry name" value="Isochorismatase-like_sf"/>
</dbReference>